<dbReference type="Pfam" id="PF09157">
    <property type="entry name" value="TruB-C_2"/>
    <property type="match status" value="1"/>
</dbReference>
<evidence type="ECO:0000256" key="2">
    <source>
        <dbReference type="ARBA" id="ARBA00005642"/>
    </source>
</evidence>
<evidence type="ECO:0000256" key="5">
    <source>
        <dbReference type="HAMAP-Rule" id="MF_01080"/>
    </source>
</evidence>
<dbReference type="NCBIfam" id="TIGR00431">
    <property type="entry name" value="TruB"/>
    <property type="match status" value="1"/>
</dbReference>
<sequence length="292" mass="33552">MNGFLLVNKPPGITSFDVVKKIRKITKIDKVGHMGTLDPRACGLIIIGLGKYVRLEKYILNFTKTYIVEIHFGIISETYDREAPFFRYQHIKKQDISPKKIEEILKRLLGEIEQEPPLYSALHINGKRAYELAREGKNLELPKRKVKIFKAELLDYKENKFPIALIEFKVSAGTYIRSLVKDIGEKLGCYTITSFLLRTEIGHISINDSIPFNKISKYWKENIISPVKILNFPLIKVDDQKEKRILNGNDVLLPTYEDKEILVSIVNSKDKFIAVGKIKGNVLKPEKVFSTE</sequence>
<dbReference type="EC" id="5.4.99.25" evidence="5"/>
<dbReference type="SUPFAM" id="SSF55120">
    <property type="entry name" value="Pseudouridine synthase"/>
    <property type="match status" value="1"/>
</dbReference>
<comment type="caution">
    <text evidence="8">The sequence shown here is derived from an EMBL/GenBank/DDBJ whole genome shotgun (WGS) entry which is preliminary data.</text>
</comment>
<evidence type="ECO:0000259" key="6">
    <source>
        <dbReference type="Pfam" id="PF01509"/>
    </source>
</evidence>
<dbReference type="PANTHER" id="PTHR13767">
    <property type="entry name" value="TRNA-PSEUDOURIDINE SYNTHASE"/>
    <property type="match status" value="1"/>
</dbReference>
<dbReference type="Pfam" id="PF01509">
    <property type="entry name" value="TruB_N"/>
    <property type="match status" value="1"/>
</dbReference>
<evidence type="ECO:0000259" key="7">
    <source>
        <dbReference type="Pfam" id="PF09157"/>
    </source>
</evidence>
<keyword evidence="4 5" id="KW-0413">Isomerase</keyword>
<dbReference type="InterPro" id="IPR014780">
    <property type="entry name" value="tRNA_psdUridine_synth_TruB"/>
</dbReference>
<accession>A0A7C3WW21</accession>
<keyword evidence="3 5" id="KW-0819">tRNA processing</keyword>
<dbReference type="InterPro" id="IPR015240">
    <property type="entry name" value="tRNA_sdUridine_synth_fam1_C"/>
</dbReference>
<evidence type="ECO:0000313" key="8">
    <source>
        <dbReference type="EMBL" id="HGB31331.1"/>
    </source>
</evidence>
<evidence type="ECO:0000256" key="1">
    <source>
        <dbReference type="ARBA" id="ARBA00000385"/>
    </source>
</evidence>
<evidence type="ECO:0000256" key="4">
    <source>
        <dbReference type="ARBA" id="ARBA00023235"/>
    </source>
</evidence>
<comment type="catalytic activity">
    <reaction evidence="1 5">
        <text>uridine(55) in tRNA = pseudouridine(55) in tRNA</text>
        <dbReference type="Rhea" id="RHEA:42532"/>
        <dbReference type="Rhea" id="RHEA-COMP:10101"/>
        <dbReference type="Rhea" id="RHEA-COMP:10102"/>
        <dbReference type="ChEBI" id="CHEBI:65314"/>
        <dbReference type="ChEBI" id="CHEBI:65315"/>
        <dbReference type="EC" id="5.4.99.25"/>
    </reaction>
</comment>
<dbReference type="PANTHER" id="PTHR13767:SF2">
    <property type="entry name" value="PSEUDOURIDYLATE SYNTHASE TRUB1"/>
    <property type="match status" value="1"/>
</dbReference>
<dbReference type="GO" id="GO:0031119">
    <property type="term" value="P:tRNA pseudouridine synthesis"/>
    <property type="evidence" value="ECO:0007669"/>
    <property type="project" value="UniProtKB-UniRule"/>
</dbReference>
<dbReference type="EMBL" id="DTGA01000132">
    <property type="protein sequence ID" value="HGB31331.1"/>
    <property type="molecule type" value="Genomic_DNA"/>
</dbReference>
<dbReference type="HAMAP" id="MF_01080">
    <property type="entry name" value="TruB_bact"/>
    <property type="match status" value="1"/>
</dbReference>
<gene>
    <name evidence="5 8" type="primary">truB</name>
    <name evidence="8" type="ORF">ENV35_05590</name>
</gene>
<proteinExistence type="inferred from homology"/>
<organism evidence="8">
    <name type="scientific">Dictyoglomus turgidum</name>
    <dbReference type="NCBI Taxonomy" id="513050"/>
    <lineage>
        <taxon>Bacteria</taxon>
        <taxon>Pseudomonadati</taxon>
        <taxon>Dictyoglomota</taxon>
        <taxon>Dictyoglomia</taxon>
        <taxon>Dictyoglomales</taxon>
        <taxon>Dictyoglomaceae</taxon>
        <taxon>Dictyoglomus</taxon>
    </lineage>
</organism>
<dbReference type="InterPro" id="IPR020103">
    <property type="entry name" value="PsdUridine_synth_cat_dom_sf"/>
</dbReference>
<dbReference type="GO" id="GO:0160148">
    <property type="term" value="F:tRNA pseudouridine(55) synthase activity"/>
    <property type="evidence" value="ECO:0007669"/>
    <property type="project" value="UniProtKB-EC"/>
</dbReference>
<comment type="function">
    <text evidence="5">Responsible for synthesis of pseudouridine from uracil-55 in the psi GC loop of transfer RNAs.</text>
</comment>
<reference evidence="8" key="1">
    <citation type="journal article" date="2020" name="mSystems">
        <title>Genome- and Community-Level Interaction Insights into Carbon Utilization and Element Cycling Functions of Hydrothermarchaeota in Hydrothermal Sediment.</title>
        <authorList>
            <person name="Zhou Z."/>
            <person name="Liu Y."/>
            <person name="Xu W."/>
            <person name="Pan J."/>
            <person name="Luo Z.H."/>
            <person name="Li M."/>
        </authorList>
    </citation>
    <scope>NUCLEOTIDE SEQUENCE [LARGE SCALE GENOMIC DNA]</scope>
    <source>
        <strain evidence="8">SpSt-751</strain>
    </source>
</reference>
<comment type="similarity">
    <text evidence="2 5">Belongs to the pseudouridine synthase TruB family. Type 1 subfamily.</text>
</comment>
<dbReference type="Gene3D" id="3.30.2350.10">
    <property type="entry name" value="Pseudouridine synthase"/>
    <property type="match status" value="1"/>
</dbReference>
<dbReference type="GO" id="GO:1990481">
    <property type="term" value="P:mRNA pseudouridine synthesis"/>
    <property type="evidence" value="ECO:0007669"/>
    <property type="project" value="TreeGrafter"/>
</dbReference>
<dbReference type="GO" id="GO:0003723">
    <property type="term" value="F:RNA binding"/>
    <property type="evidence" value="ECO:0007669"/>
    <property type="project" value="InterPro"/>
</dbReference>
<dbReference type="CDD" id="cd02573">
    <property type="entry name" value="PseudoU_synth_EcTruB"/>
    <property type="match status" value="1"/>
</dbReference>
<name>A0A7C3WW21_9BACT</name>
<feature type="domain" description="tRNA pseudouridine synthase II TruB subfamily 1 C-terminal" evidence="7">
    <location>
        <begin position="233"/>
        <end position="288"/>
    </location>
</feature>
<protein>
    <recommendedName>
        <fullName evidence="5">tRNA pseudouridine synthase B</fullName>
        <ecNumber evidence="5">5.4.99.25</ecNumber>
    </recommendedName>
    <alternativeName>
        <fullName evidence="5">tRNA pseudouridine(55) synthase</fullName>
        <shortName evidence="5">Psi55 synthase</shortName>
    </alternativeName>
    <alternativeName>
        <fullName evidence="5">tRNA pseudouridylate synthase</fullName>
    </alternativeName>
    <alternativeName>
        <fullName evidence="5">tRNA-uridine isomerase</fullName>
    </alternativeName>
</protein>
<dbReference type="AlphaFoldDB" id="A0A7C3WW21"/>
<feature type="domain" description="Pseudouridine synthase II N-terminal" evidence="6">
    <location>
        <begin position="23"/>
        <end position="176"/>
    </location>
</feature>
<feature type="active site" description="Nucleophile" evidence="5">
    <location>
        <position position="38"/>
    </location>
</feature>
<evidence type="ECO:0000256" key="3">
    <source>
        <dbReference type="ARBA" id="ARBA00022694"/>
    </source>
</evidence>
<dbReference type="InterPro" id="IPR002501">
    <property type="entry name" value="PsdUridine_synth_N"/>
</dbReference>